<dbReference type="GO" id="GO:0022857">
    <property type="term" value="F:transmembrane transporter activity"/>
    <property type="evidence" value="ECO:0007669"/>
    <property type="project" value="InterPro"/>
</dbReference>
<dbReference type="Gene3D" id="1.20.1250.20">
    <property type="entry name" value="MFS general substrate transporter like domains"/>
    <property type="match status" value="1"/>
</dbReference>
<dbReference type="Proteomes" id="UP000243542">
    <property type="component" value="Unassembled WGS sequence"/>
</dbReference>
<dbReference type="RefSeq" id="WP_170069565.1">
    <property type="nucleotide sequence ID" value="NZ_JBIAKZ010000007.1"/>
</dbReference>
<evidence type="ECO:0000313" key="9">
    <source>
        <dbReference type="Proteomes" id="UP000243542"/>
    </source>
</evidence>
<feature type="transmembrane region" description="Helical" evidence="7">
    <location>
        <begin position="408"/>
        <end position="430"/>
    </location>
</feature>
<gene>
    <name evidence="8" type="ORF">ATK36_0591</name>
</gene>
<feature type="transmembrane region" description="Helical" evidence="7">
    <location>
        <begin position="320"/>
        <end position="345"/>
    </location>
</feature>
<dbReference type="Pfam" id="PF07690">
    <property type="entry name" value="MFS_1"/>
    <property type="match status" value="1"/>
</dbReference>
<keyword evidence="5 7" id="KW-1133">Transmembrane helix</keyword>
<feature type="transmembrane region" description="Helical" evidence="7">
    <location>
        <begin position="357"/>
        <end position="380"/>
    </location>
</feature>
<keyword evidence="6 7" id="KW-0472">Membrane</keyword>
<evidence type="ECO:0000256" key="1">
    <source>
        <dbReference type="ARBA" id="ARBA00004651"/>
    </source>
</evidence>
<keyword evidence="9" id="KW-1185">Reference proteome</keyword>
<accession>A0A2A9G2A8</accession>
<dbReference type="SUPFAM" id="SSF103473">
    <property type="entry name" value="MFS general substrate transporter"/>
    <property type="match status" value="1"/>
</dbReference>
<reference evidence="8 9" key="1">
    <citation type="submission" date="2017-10" db="EMBL/GenBank/DDBJ databases">
        <title>Sequencing the genomes of 1000 actinobacteria strains.</title>
        <authorList>
            <person name="Klenk H.-P."/>
        </authorList>
    </citation>
    <scope>NUCLEOTIDE SEQUENCE [LARGE SCALE GENOMIC DNA]</scope>
    <source>
        <strain evidence="8 9">DSM 46092</strain>
    </source>
</reference>
<evidence type="ECO:0000256" key="5">
    <source>
        <dbReference type="ARBA" id="ARBA00022989"/>
    </source>
</evidence>
<keyword evidence="4 7" id="KW-0812">Transmembrane</keyword>
<dbReference type="AlphaFoldDB" id="A0A2A9G2A8"/>
<feature type="transmembrane region" description="Helical" evidence="7">
    <location>
        <begin position="181"/>
        <end position="204"/>
    </location>
</feature>
<dbReference type="EMBL" id="PDJK01000001">
    <property type="protein sequence ID" value="PFG57041.1"/>
    <property type="molecule type" value="Genomic_DNA"/>
</dbReference>
<feature type="transmembrane region" description="Helical" evidence="7">
    <location>
        <begin position="234"/>
        <end position="253"/>
    </location>
</feature>
<evidence type="ECO:0000256" key="2">
    <source>
        <dbReference type="ARBA" id="ARBA00022448"/>
    </source>
</evidence>
<dbReference type="GO" id="GO:0005886">
    <property type="term" value="C:plasma membrane"/>
    <property type="evidence" value="ECO:0007669"/>
    <property type="project" value="UniProtKB-SubCell"/>
</dbReference>
<comment type="caution">
    <text evidence="8">The sequence shown here is derived from an EMBL/GenBank/DDBJ whole genome shotgun (WGS) entry which is preliminary data.</text>
</comment>
<evidence type="ECO:0000256" key="6">
    <source>
        <dbReference type="ARBA" id="ARBA00023136"/>
    </source>
</evidence>
<feature type="transmembrane region" description="Helical" evidence="7">
    <location>
        <begin position="265"/>
        <end position="286"/>
    </location>
</feature>
<evidence type="ECO:0000256" key="7">
    <source>
        <dbReference type="SAM" id="Phobius"/>
    </source>
</evidence>
<feature type="transmembrane region" description="Helical" evidence="7">
    <location>
        <begin position="44"/>
        <end position="67"/>
    </location>
</feature>
<dbReference type="PANTHER" id="PTHR43266">
    <property type="entry name" value="MACROLIDE-EFFLUX PROTEIN"/>
    <property type="match status" value="1"/>
</dbReference>
<feature type="transmembrane region" description="Helical" evidence="7">
    <location>
        <begin position="87"/>
        <end position="108"/>
    </location>
</feature>
<dbReference type="PANTHER" id="PTHR43266:SF2">
    <property type="entry name" value="MAJOR FACILITATOR SUPERFAMILY (MFS) PROFILE DOMAIN-CONTAINING PROTEIN"/>
    <property type="match status" value="1"/>
</dbReference>
<name>A0A2A9G2A8_9PSEU</name>
<sequence length="451" mass="46890">MTETVGATKPPGLVDSYRGMGRFLVLWAGQMFSLVGNSMTRFAFIFYVFHTTGSAANVTLVALFSFLPKMLASPTAGYLVDRLNDKVALLITDLGTGLVILVPGFLYFSGGLQLWQLYIASAVAGAIEAFQYPAFSAALTTLVSKPQLAKANSLLSAARSGADLAGPVCAGMLLSLGSLGLVFVVDAITSFIAVITVVLIPIATRASVGEPRIRFWEKQLTGLRWIWAHPPLRFLALMFFVVNLAGAFGQVIMQPMVLARSGGSSATLSVVLACVGAGGIIGGFAVSAWGGPTHKVRGLLLGLLAVSVLGQIGLGLSGNIVGWCITGFLNSACVIVINTCNQVVWQVNVPTELLGKVFGGFVFLAQLSVPIAIALAGPLADHIFEPWARSASADRLGWSALVGSGPGAGMATMLVIAGTLGTLCGVLGLMSRSLRQLGVSTQAALAESDKQ</sequence>
<feature type="transmembrane region" description="Helical" evidence="7">
    <location>
        <begin position="298"/>
        <end position="314"/>
    </location>
</feature>
<keyword evidence="3" id="KW-1003">Cell membrane</keyword>
<dbReference type="CDD" id="cd06173">
    <property type="entry name" value="MFS_MefA_like"/>
    <property type="match status" value="1"/>
</dbReference>
<feature type="transmembrane region" description="Helical" evidence="7">
    <location>
        <begin position="20"/>
        <end position="37"/>
    </location>
</feature>
<evidence type="ECO:0000256" key="3">
    <source>
        <dbReference type="ARBA" id="ARBA00022475"/>
    </source>
</evidence>
<protein>
    <submittedName>
        <fullName evidence="8">MFS transporter</fullName>
    </submittedName>
</protein>
<keyword evidence="2" id="KW-0813">Transport</keyword>
<evidence type="ECO:0000256" key="4">
    <source>
        <dbReference type="ARBA" id="ARBA00022692"/>
    </source>
</evidence>
<proteinExistence type="predicted"/>
<feature type="transmembrane region" description="Helical" evidence="7">
    <location>
        <begin position="115"/>
        <end position="135"/>
    </location>
</feature>
<dbReference type="InterPro" id="IPR011701">
    <property type="entry name" value="MFS"/>
</dbReference>
<evidence type="ECO:0000313" key="8">
    <source>
        <dbReference type="EMBL" id="PFG57041.1"/>
    </source>
</evidence>
<comment type="subcellular location">
    <subcellularLocation>
        <location evidence="1">Cell membrane</location>
        <topology evidence="1">Multi-pass membrane protein</topology>
    </subcellularLocation>
</comment>
<organism evidence="8 9">
    <name type="scientific">Amycolatopsis sulphurea</name>
    <dbReference type="NCBI Taxonomy" id="76022"/>
    <lineage>
        <taxon>Bacteria</taxon>
        <taxon>Bacillati</taxon>
        <taxon>Actinomycetota</taxon>
        <taxon>Actinomycetes</taxon>
        <taxon>Pseudonocardiales</taxon>
        <taxon>Pseudonocardiaceae</taxon>
        <taxon>Amycolatopsis</taxon>
    </lineage>
</organism>
<dbReference type="InterPro" id="IPR036259">
    <property type="entry name" value="MFS_trans_sf"/>
</dbReference>